<keyword evidence="1" id="KW-0863">Zinc-finger</keyword>
<accession>A0A938XDK9</accession>
<reference evidence="3" key="1">
    <citation type="submission" date="2020-08" db="EMBL/GenBank/DDBJ databases">
        <authorList>
            <person name="Cejkova D."/>
            <person name="Kubasova T."/>
            <person name="Jahodarova E."/>
            <person name="Rychlik I."/>
        </authorList>
    </citation>
    <scope>NUCLEOTIDE SEQUENCE</scope>
    <source>
        <strain evidence="3">An582</strain>
    </source>
</reference>
<keyword evidence="1" id="KW-0862">Zinc</keyword>
<dbReference type="PROSITE" id="PS50966">
    <property type="entry name" value="ZF_SWIM"/>
    <property type="match status" value="1"/>
</dbReference>
<sequence>MFIKIRFLEDRRAVLELHKTEQGYHAIVEGTDDYEVDLEIEEGEVCEMYCSCPYAEDGNNCKHMAAVLYEIEEQSDGRILTEEKFPGCQKEELEEIIENVPEKELRSFIKGIAAHNNEIRDLLMTRYASKIDEKQTNRLKQGVDDLVWKYGDRSGYIDYRNALDFIWALERYLEELTVFGCERIGDTGES</sequence>
<comment type="caution">
    <text evidence="3">The sequence shown here is derived from an EMBL/GenBank/DDBJ whole genome shotgun (WGS) entry which is preliminary data.</text>
</comment>
<reference evidence="3" key="2">
    <citation type="journal article" date="2021" name="Sci. Rep.">
        <title>The distribution of antibiotic resistance genes in chicken gut microbiota commensals.</title>
        <authorList>
            <person name="Juricova H."/>
            <person name="Matiasovicova J."/>
            <person name="Kubasova T."/>
            <person name="Cejkova D."/>
            <person name="Rychlik I."/>
        </authorList>
    </citation>
    <scope>NUCLEOTIDE SEQUENCE</scope>
    <source>
        <strain evidence="3">An582</strain>
    </source>
</reference>
<feature type="domain" description="SWIM-type" evidence="2">
    <location>
        <begin position="34"/>
        <end position="72"/>
    </location>
</feature>
<dbReference type="InterPro" id="IPR007527">
    <property type="entry name" value="Znf_SWIM"/>
</dbReference>
<protein>
    <submittedName>
        <fullName evidence="3">SWIM zinc finger family protein</fullName>
    </submittedName>
</protein>
<dbReference type="Proteomes" id="UP000705508">
    <property type="component" value="Unassembled WGS sequence"/>
</dbReference>
<proteinExistence type="predicted"/>
<evidence type="ECO:0000256" key="1">
    <source>
        <dbReference type="PROSITE-ProRule" id="PRU00325"/>
    </source>
</evidence>
<dbReference type="Pfam" id="PF04434">
    <property type="entry name" value="SWIM"/>
    <property type="match status" value="1"/>
</dbReference>
<organism evidence="3 4">
    <name type="scientific">Mordavella massiliensis</name>
    <dbReference type="NCBI Taxonomy" id="1871024"/>
    <lineage>
        <taxon>Bacteria</taxon>
        <taxon>Bacillati</taxon>
        <taxon>Bacillota</taxon>
        <taxon>Clostridia</taxon>
        <taxon>Eubacteriales</taxon>
        <taxon>Clostridiaceae</taxon>
        <taxon>Mordavella</taxon>
    </lineage>
</organism>
<dbReference type="EMBL" id="JACJKS010000011">
    <property type="protein sequence ID" value="MBM6948718.1"/>
    <property type="molecule type" value="Genomic_DNA"/>
</dbReference>
<dbReference type="GO" id="GO:0008270">
    <property type="term" value="F:zinc ion binding"/>
    <property type="evidence" value="ECO:0007669"/>
    <property type="project" value="UniProtKB-KW"/>
</dbReference>
<dbReference type="AlphaFoldDB" id="A0A938XDK9"/>
<name>A0A938XDK9_9CLOT</name>
<evidence type="ECO:0000313" key="4">
    <source>
        <dbReference type="Proteomes" id="UP000705508"/>
    </source>
</evidence>
<gene>
    <name evidence="3" type="ORF">H6A20_08655</name>
</gene>
<keyword evidence="1" id="KW-0479">Metal-binding</keyword>
<evidence type="ECO:0000259" key="2">
    <source>
        <dbReference type="PROSITE" id="PS50966"/>
    </source>
</evidence>
<evidence type="ECO:0000313" key="3">
    <source>
        <dbReference type="EMBL" id="MBM6948718.1"/>
    </source>
</evidence>
<dbReference type="RefSeq" id="WP_204906794.1">
    <property type="nucleotide sequence ID" value="NZ_JACJKS010000011.1"/>
</dbReference>